<dbReference type="EMBL" id="LWHJ01000011">
    <property type="protein sequence ID" value="OAQ41537.1"/>
    <property type="molecule type" value="Genomic_DNA"/>
</dbReference>
<gene>
    <name evidence="2" type="ORF">A5893_00015</name>
</gene>
<name>A0A179DK89_9SPHI</name>
<evidence type="ECO:0000313" key="2">
    <source>
        <dbReference type="EMBL" id="OAQ41537.1"/>
    </source>
</evidence>
<dbReference type="NCBIfam" id="TIGR04183">
    <property type="entry name" value="Por_Secre_tail"/>
    <property type="match status" value="1"/>
</dbReference>
<sequence length="179" mass="19431">MKTIILLSFLIAGFGLNSYSQTVERLAITSGGGSATSALGETIQFTIGQSYFTQTLTDGNSNYLTQGFEQPVNHNYASIDAPAYADVYSNKIEAYPNPAVNYVDIVLSLIDDDGAKISILDMWGQPLKKEDFSVTQGKQQLHFVFGNVPAALYTLKVEANKKVYSKKLLVAGTSSRVSL</sequence>
<dbReference type="RefSeq" id="WP_068820569.1">
    <property type="nucleotide sequence ID" value="NZ_LWHJ01000011.1"/>
</dbReference>
<dbReference type="AlphaFoldDB" id="A0A179DK89"/>
<protein>
    <recommendedName>
        <fullName evidence="1">Secretion system C-terminal sorting domain-containing protein</fullName>
    </recommendedName>
</protein>
<comment type="caution">
    <text evidence="2">The sequence shown here is derived from an EMBL/GenBank/DDBJ whole genome shotgun (WGS) entry which is preliminary data.</text>
</comment>
<dbReference type="Proteomes" id="UP000078459">
    <property type="component" value="Unassembled WGS sequence"/>
</dbReference>
<keyword evidence="3" id="KW-1185">Reference proteome</keyword>
<proteinExistence type="predicted"/>
<dbReference type="OrthoDB" id="1522390at2"/>
<dbReference type="InterPro" id="IPR026444">
    <property type="entry name" value="Secre_tail"/>
</dbReference>
<reference evidence="2 3" key="1">
    <citation type="submission" date="2016-04" db="EMBL/GenBank/DDBJ databases">
        <authorList>
            <person name="Evans L.H."/>
            <person name="Alamgir A."/>
            <person name="Owens N."/>
            <person name="Weber N.D."/>
            <person name="Virtaneva K."/>
            <person name="Barbian K."/>
            <person name="Babar A."/>
            <person name="Rosenke K."/>
        </authorList>
    </citation>
    <scope>NUCLEOTIDE SEQUENCE [LARGE SCALE GENOMIC DNA]</scope>
    <source>
        <strain evidence="2 3">CCM 8644</strain>
    </source>
</reference>
<dbReference type="Pfam" id="PF18962">
    <property type="entry name" value="Por_Secre_tail"/>
    <property type="match status" value="1"/>
</dbReference>
<reference evidence="2 3" key="2">
    <citation type="submission" date="2016-06" db="EMBL/GenBank/DDBJ databases">
        <title>Pedobacter psychrophilus sp. nov., isolated from Antarctic fragmentary rock.</title>
        <authorList>
            <person name="Svec P."/>
        </authorList>
    </citation>
    <scope>NUCLEOTIDE SEQUENCE [LARGE SCALE GENOMIC DNA]</scope>
    <source>
        <strain evidence="2 3">CCM 8644</strain>
    </source>
</reference>
<accession>A0A179DK89</accession>
<evidence type="ECO:0000313" key="3">
    <source>
        <dbReference type="Proteomes" id="UP000078459"/>
    </source>
</evidence>
<feature type="domain" description="Secretion system C-terminal sorting" evidence="1">
    <location>
        <begin position="95"/>
        <end position="170"/>
    </location>
</feature>
<evidence type="ECO:0000259" key="1">
    <source>
        <dbReference type="Pfam" id="PF18962"/>
    </source>
</evidence>
<organism evidence="2 3">
    <name type="scientific">Pedobacter psychrophilus</name>
    <dbReference type="NCBI Taxonomy" id="1826909"/>
    <lineage>
        <taxon>Bacteria</taxon>
        <taxon>Pseudomonadati</taxon>
        <taxon>Bacteroidota</taxon>
        <taxon>Sphingobacteriia</taxon>
        <taxon>Sphingobacteriales</taxon>
        <taxon>Sphingobacteriaceae</taxon>
        <taxon>Pedobacter</taxon>
    </lineage>
</organism>
<dbReference type="STRING" id="1826909.A5893_00015"/>